<sequence length="436" mass="49296">MAKSPDFWRGYFSGQNLNICDIIENAVIVASLDYPNDLKLRRDHIAELLFTCNLTKCLGCDNTESNIKCFGDDDDVGNKEDEALNNEIEEESKLIGEVVRIKEILDSYGEESDSTLFESLRRLQQMDLSVEILKATEIGKSVNGLKKHGSKQIRDLVRALIEGWISLLDSWMNAIEENTSPESMKTSTVDFEEELPCPPLDEGAFNAHSVELSEFFDGMDNDGNPMTNGNVDNNRGSTRKPPVKDGSVPKQKHQQAQQLSNDLFAPQEKKVQQTMRKETVSKKKGDVVKTNKPSCGVTGSMRPTKTRAEQNVNNEMKSQLKRDERAVQKKPLTPQDNVSPMQREQQSAYGAIRKKPLTPEQEIQNVQSSDKASIQVKIEATKRKLHERYQEAENAKKQRTIQVMELHDIPKQGFGGNHLMKPGQYNHKKNRTNGRH</sequence>
<evidence type="ECO:0000256" key="2">
    <source>
        <dbReference type="ARBA" id="ARBA00023242"/>
    </source>
</evidence>
<dbReference type="EMBL" id="BAABME010005545">
    <property type="protein sequence ID" value="GAA0165944.1"/>
    <property type="molecule type" value="Genomic_DNA"/>
</dbReference>
<evidence type="ECO:0000256" key="4">
    <source>
        <dbReference type="SAM" id="Coils"/>
    </source>
</evidence>
<feature type="compositionally biased region" description="Polar residues" evidence="5">
    <location>
        <begin position="224"/>
        <end position="236"/>
    </location>
</feature>
<evidence type="ECO:0000313" key="7">
    <source>
        <dbReference type="EMBL" id="GAA0165944.1"/>
    </source>
</evidence>
<comment type="caution">
    <text evidence="7">The sequence shown here is derived from an EMBL/GenBank/DDBJ whole genome shotgun (WGS) entry which is preliminary data.</text>
</comment>
<keyword evidence="2 3" id="KW-0539">Nucleus</keyword>
<keyword evidence="4" id="KW-0175">Coiled coil</keyword>
<proteinExistence type="predicted"/>
<comment type="subcellular location">
    <subcellularLocation>
        <location evidence="1 3">Nucleus</location>
    </subcellularLocation>
</comment>
<dbReference type="PROSITE" id="PS51319">
    <property type="entry name" value="TFIIS_N"/>
    <property type="match status" value="1"/>
</dbReference>
<protein>
    <submittedName>
        <fullName evidence="7">General transcription factor</fullName>
    </submittedName>
</protein>
<dbReference type="Pfam" id="PF08711">
    <property type="entry name" value="Med26"/>
    <property type="match status" value="1"/>
</dbReference>
<evidence type="ECO:0000256" key="1">
    <source>
        <dbReference type="ARBA" id="ARBA00004123"/>
    </source>
</evidence>
<keyword evidence="8" id="KW-1185">Reference proteome</keyword>
<feature type="compositionally biased region" description="Basic residues" evidence="5">
    <location>
        <begin position="426"/>
        <end position="436"/>
    </location>
</feature>
<dbReference type="AlphaFoldDB" id="A0AAV3QPI6"/>
<feature type="region of interest" description="Disordered" evidence="5">
    <location>
        <begin position="216"/>
        <end position="302"/>
    </location>
</feature>
<dbReference type="Gene3D" id="1.20.930.10">
    <property type="entry name" value="Conserved domain common to transcription factors TFIIS, elongin A, CRSP70"/>
    <property type="match status" value="1"/>
</dbReference>
<dbReference type="PANTHER" id="PTHR46554">
    <property type="entry name" value="MEDIATOR OF RNA POLYMERASE II TRANSCRIPTION SUBUNIT 26A-RELATED"/>
    <property type="match status" value="1"/>
</dbReference>
<organism evidence="7 8">
    <name type="scientific">Lithospermum erythrorhizon</name>
    <name type="common">Purple gromwell</name>
    <name type="synonym">Lithospermum officinale var. erythrorhizon</name>
    <dbReference type="NCBI Taxonomy" id="34254"/>
    <lineage>
        <taxon>Eukaryota</taxon>
        <taxon>Viridiplantae</taxon>
        <taxon>Streptophyta</taxon>
        <taxon>Embryophyta</taxon>
        <taxon>Tracheophyta</taxon>
        <taxon>Spermatophyta</taxon>
        <taxon>Magnoliopsida</taxon>
        <taxon>eudicotyledons</taxon>
        <taxon>Gunneridae</taxon>
        <taxon>Pentapetalae</taxon>
        <taxon>asterids</taxon>
        <taxon>lamiids</taxon>
        <taxon>Boraginales</taxon>
        <taxon>Boraginaceae</taxon>
        <taxon>Boraginoideae</taxon>
        <taxon>Lithospermeae</taxon>
        <taxon>Lithospermum</taxon>
    </lineage>
</organism>
<feature type="region of interest" description="Disordered" evidence="5">
    <location>
        <begin position="412"/>
        <end position="436"/>
    </location>
</feature>
<dbReference type="SMART" id="SM00509">
    <property type="entry name" value="TFS2N"/>
    <property type="match status" value="1"/>
</dbReference>
<dbReference type="GO" id="GO:0005634">
    <property type="term" value="C:nucleus"/>
    <property type="evidence" value="ECO:0007669"/>
    <property type="project" value="UniProtKB-SubCell"/>
</dbReference>
<feature type="coiled-coil region" evidence="4">
    <location>
        <begin position="375"/>
        <end position="402"/>
    </location>
</feature>
<feature type="domain" description="TFIIS N-terminal" evidence="6">
    <location>
        <begin position="96"/>
        <end position="171"/>
    </location>
</feature>
<evidence type="ECO:0000259" key="6">
    <source>
        <dbReference type="PROSITE" id="PS51319"/>
    </source>
</evidence>
<evidence type="ECO:0000313" key="8">
    <source>
        <dbReference type="Proteomes" id="UP001454036"/>
    </source>
</evidence>
<reference evidence="7 8" key="1">
    <citation type="submission" date="2024-01" db="EMBL/GenBank/DDBJ databases">
        <title>The complete chloroplast genome sequence of Lithospermum erythrorhizon: insights into the phylogenetic relationship among Boraginaceae species and the maternal lineages of purple gromwells.</title>
        <authorList>
            <person name="Okada T."/>
            <person name="Watanabe K."/>
        </authorList>
    </citation>
    <scope>NUCLEOTIDE SEQUENCE [LARGE SCALE GENOMIC DNA]</scope>
</reference>
<dbReference type="Proteomes" id="UP001454036">
    <property type="component" value="Unassembled WGS sequence"/>
</dbReference>
<feature type="region of interest" description="Disordered" evidence="5">
    <location>
        <begin position="332"/>
        <end position="353"/>
    </location>
</feature>
<feature type="compositionally biased region" description="Basic and acidic residues" evidence="5">
    <location>
        <begin position="267"/>
        <end position="289"/>
    </location>
</feature>
<dbReference type="InterPro" id="IPR035441">
    <property type="entry name" value="TFIIS/LEDGF_dom_sf"/>
</dbReference>
<accession>A0AAV3QPI6</accession>
<evidence type="ECO:0000256" key="3">
    <source>
        <dbReference type="PROSITE-ProRule" id="PRU00649"/>
    </source>
</evidence>
<dbReference type="PANTHER" id="PTHR46554:SF2">
    <property type="entry name" value="TFIIS N-TERMINAL DOMAIN-CONTAINING PROTEIN"/>
    <property type="match status" value="1"/>
</dbReference>
<evidence type="ECO:0000256" key="5">
    <source>
        <dbReference type="SAM" id="MobiDB-lite"/>
    </source>
</evidence>
<dbReference type="SUPFAM" id="SSF47676">
    <property type="entry name" value="Conserved domain common to transcription factors TFIIS, elongin A, CRSP70"/>
    <property type="match status" value="1"/>
</dbReference>
<dbReference type="CDD" id="cd00183">
    <property type="entry name" value="TFIIS_I"/>
    <property type="match status" value="1"/>
</dbReference>
<name>A0AAV3QPI6_LITER</name>
<dbReference type="InterPro" id="IPR003617">
    <property type="entry name" value="TFIIS/CRSP70_N_sub"/>
</dbReference>
<dbReference type="InterPro" id="IPR017923">
    <property type="entry name" value="TFIIS_N"/>
</dbReference>
<gene>
    <name evidence="7" type="ORF">LIER_21214</name>
</gene>
<feature type="compositionally biased region" description="Polar residues" evidence="5">
    <location>
        <begin position="334"/>
        <end position="348"/>
    </location>
</feature>